<dbReference type="Pfam" id="PF02949">
    <property type="entry name" value="7tm_6"/>
    <property type="match status" value="3"/>
</dbReference>
<evidence type="ECO:0000313" key="11">
    <source>
        <dbReference type="EMBL" id="KAF3426725.1"/>
    </source>
</evidence>
<feature type="transmembrane region" description="Helical" evidence="10">
    <location>
        <begin position="201"/>
        <end position="218"/>
    </location>
</feature>
<dbReference type="GO" id="GO:0004984">
    <property type="term" value="F:olfactory receptor activity"/>
    <property type="evidence" value="ECO:0007669"/>
    <property type="project" value="InterPro"/>
</dbReference>
<gene>
    <name evidence="11" type="ORF">E2986_04490</name>
</gene>
<feature type="transmembrane region" description="Helical" evidence="10">
    <location>
        <begin position="230"/>
        <end position="249"/>
    </location>
</feature>
<dbReference type="GO" id="GO:0005886">
    <property type="term" value="C:plasma membrane"/>
    <property type="evidence" value="ECO:0007669"/>
    <property type="project" value="UniProtKB-SubCell"/>
</dbReference>
<dbReference type="GO" id="GO:0007165">
    <property type="term" value="P:signal transduction"/>
    <property type="evidence" value="ECO:0007669"/>
    <property type="project" value="UniProtKB-KW"/>
</dbReference>
<protein>
    <recommendedName>
        <fullName evidence="13">Odorant receptor</fullName>
    </recommendedName>
</protein>
<sequence length="1239" mass="144193">MILFGQIFASLTEKNLDGTLEGIPVTTTLTAVLIKLLNHEIYKKNFEKIFDVIKEDWKLTNDKCQVSILKEITEQGNRLGEIYRTCMLSCMSGFIFIPLYPICLDFIMPLNETRHRQQLFRLTYFIDEEEYFYLIYFYTIWCSFATVMIAITIDSLYIQIIHHDCALFVLCGIITATQSTVTVNETYTERFRQCLSKHKNAFQLSSADLFFFYILRLFELLDNSSRKSYFCQILLTMIGMTVTAVKIVMNLHRLEEAFRFGLYFVAQQFHLLIITLPGQVITDHSFELSNYMYVNKYRSTWYNMPIKIQKILHTMQMRSSKSCKLTAGGIYEMNIENFGIRNKRRTTTLFDISYYKAFKKYLLFLGQFPTQSRWSSKLNVTVITGTLLTFYCPAFAQIFISLHENDLEGMLEGMPVIAAVSAVLIKLLNHEIYRKNFEKMFDIVKEDWKLLNNRNQACILEEITKQGNKIGEILLILFSVFVLSCMSGFIFIPLYPIFMDIILPLNETRHRQQMFRLKFFIDEEEYFYLIYFYIVWCTFATVMIAVTIDSLYIQLVHHDCALFAVCGQNIITATRSTDVGINETYTERFRQCLNMHKNALQLFEMLDVSSRRSYFFQILLTMVGMTVTAVQAVVNLHRPEEAIRIGLFLVGQQFHLLIITLPGQVITDHSFELTNDIYCSTWYKVPVKIQKILLTMHMRSSKPCKLTAGGIYEMNIENFGIVPFQRYGKQYHRVFEISYYKILKKYLQLVGLNPQGKERFGDFSIVVALISIASIFVPTFNKLFNFIEKEWGQLKLNNELHILEKVLMQGNKMGQLYRSTLMSFMILFLVVPLISPIMDIIHPLNETRSRQQLLRVNYMIFDQNDYFFYVYIQLAWGAVIVVMTVIAADWLYILIIHHSSGLFAVCGYKVQKATRQSDSDDEIASYKYKVEQFRDCVIMHNEAIEFYNLLNESNQKSYLIQVGINMMGMSVTAVQTVVNFDRPAEALRAALFHGANQFHLFVLSLPGQVLLDHCNEFAKQIYSSTWYNMPLKVQKMLYIMQIRCRNPCTLTAGGLYEMNMENFGIETESHLFDIFDIPYYKILERYLQLLGQDPRQKKKFRNTILTIVVISIVSILIPTTLELFTSLYNKDMDAVIECLPHFIASSISFVKVLNMHFNRENFLKLFQRVAKDWQQLKLNNELDILDETVMNGNKIAQLYKSKHHSVLHGIIFNGTANFPNSGHRSSPKSNSTTATVTSG</sequence>
<feature type="transmembrane region" description="Helical" evidence="10">
    <location>
        <begin position="642"/>
        <end position="661"/>
    </location>
</feature>
<evidence type="ECO:0000256" key="7">
    <source>
        <dbReference type="ARBA" id="ARBA00023136"/>
    </source>
</evidence>
<evidence type="ECO:0000256" key="10">
    <source>
        <dbReference type="SAM" id="Phobius"/>
    </source>
</evidence>
<evidence type="ECO:0000256" key="2">
    <source>
        <dbReference type="ARBA" id="ARBA00022475"/>
    </source>
</evidence>
<proteinExistence type="predicted"/>
<feature type="transmembrane region" description="Helical" evidence="10">
    <location>
        <begin position="473"/>
        <end position="498"/>
    </location>
</feature>
<evidence type="ECO:0008006" key="13">
    <source>
        <dbReference type="Google" id="ProtNLM"/>
    </source>
</evidence>
<keyword evidence="3" id="KW-0716">Sensory transduction</keyword>
<name>A0A833S8L7_9HYME</name>
<evidence type="ECO:0000256" key="3">
    <source>
        <dbReference type="ARBA" id="ARBA00022606"/>
    </source>
</evidence>
<keyword evidence="12" id="KW-1185">Reference proteome</keyword>
<dbReference type="PANTHER" id="PTHR21137">
    <property type="entry name" value="ODORANT RECEPTOR"/>
    <property type="match status" value="1"/>
</dbReference>
<comment type="caution">
    <text evidence="11">The sequence shown here is derived from an EMBL/GenBank/DDBJ whole genome shotgun (WGS) entry which is preliminary data.</text>
</comment>
<evidence type="ECO:0000256" key="1">
    <source>
        <dbReference type="ARBA" id="ARBA00004651"/>
    </source>
</evidence>
<keyword evidence="2" id="KW-1003">Cell membrane</keyword>
<dbReference type="GO" id="GO:0005549">
    <property type="term" value="F:odorant binding"/>
    <property type="evidence" value="ECO:0007669"/>
    <property type="project" value="InterPro"/>
</dbReference>
<dbReference type="Proteomes" id="UP000655588">
    <property type="component" value="Unassembled WGS sequence"/>
</dbReference>
<keyword evidence="4 10" id="KW-0812">Transmembrane</keyword>
<feature type="transmembrane region" description="Helical" evidence="10">
    <location>
        <begin position="378"/>
        <end position="400"/>
    </location>
</feature>
<dbReference type="PANTHER" id="PTHR21137:SF35">
    <property type="entry name" value="ODORANT RECEPTOR 19A-RELATED"/>
    <property type="match status" value="1"/>
</dbReference>
<evidence type="ECO:0000256" key="5">
    <source>
        <dbReference type="ARBA" id="ARBA00022725"/>
    </source>
</evidence>
<keyword evidence="7 10" id="KW-0472">Membrane</keyword>
<keyword evidence="8" id="KW-0675">Receptor</keyword>
<feature type="transmembrane region" description="Helical" evidence="10">
    <location>
        <begin position="1104"/>
        <end position="1128"/>
    </location>
</feature>
<evidence type="ECO:0000256" key="6">
    <source>
        <dbReference type="ARBA" id="ARBA00022989"/>
    </source>
</evidence>
<dbReference type="EMBL" id="WNWW01000293">
    <property type="protein sequence ID" value="KAF3426725.1"/>
    <property type="molecule type" value="Genomic_DNA"/>
</dbReference>
<comment type="subcellular location">
    <subcellularLocation>
        <location evidence="1">Cell membrane</location>
        <topology evidence="1">Multi-pass membrane protein</topology>
    </subcellularLocation>
</comment>
<feature type="transmembrane region" description="Helical" evidence="10">
    <location>
        <begin position="412"/>
        <end position="429"/>
    </location>
</feature>
<feature type="transmembrane region" description="Helical" evidence="10">
    <location>
        <begin position="526"/>
        <end position="548"/>
    </location>
</feature>
<evidence type="ECO:0000313" key="12">
    <source>
        <dbReference type="Proteomes" id="UP000655588"/>
    </source>
</evidence>
<feature type="transmembrane region" description="Helical" evidence="10">
    <location>
        <begin position="165"/>
        <end position="181"/>
    </location>
</feature>
<organism evidence="11 12">
    <name type="scientific">Frieseomelitta varia</name>
    <dbReference type="NCBI Taxonomy" id="561572"/>
    <lineage>
        <taxon>Eukaryota</taxon>
        <taxon>Metazoa</taxon>
        <taxon>Ecdysozoa</taxon>
        <taxon>Arthropoda</taxon>
        <taxon>Hexapoda</taxon>
        <taxon>Insecta</taxon>
        <taxon>Pterygota</taxon>
        <taxon>Neoptera</taxon>
        <taxon>Endopterygota</taxon>
        <taxon>Hymenoptera</taxon>
        <taxon>Apocrita</taxon>
        <taxon>Aculeata</taxon>
        <taxon>Apoidea</taxon>
        <taxon>Anthophila</taxon>
        <taxon>Apidae</taxon>
        <taxon>Frieseomelitta</taxon>
    </lineage>
</organism>
<feature type="transmembrane region" description="Helical" evidence="10">
    <location>
        <begin position="866"/>
        <end position="886"/>
    </location>
</feature>
<feature type="transmembrane region" description="Helical" evidence="10">
    <location>
        <begin position="760"/>
        <end position="780"/>
    </location>
</feature>
<evidence type="ECO:0000256" key="8">
    <source>
        <dbReference type="ARBA" id="ARBA00023170"/>
    </source>
</evidence>
<feature type="transmembrane region" description="Helical" evidence="10">
    <location>
        <begin position="131"/>
        <end position="153"/>
    </location>
</feature>
<dbReference type="AlphaFoldDB" id="A0A833S8L7"/>
<reference evidence="11" key="1">
    <citation type="submission" date="2019-11" db="EMBL/GenBank/DDBJ databases">
        <title>The nuclear and mitochondrial genomes of Frieseomelitta varia - a highly eusocial stingless bee (Meliponini) with a permanently sterile worker caste.</title>
        <authorList>
            <person name="Freitas F.C.P."/>
            <person name="Lourenco A.P."/>
            <person name="Nunes F.M.F."/>
            <person name="Paschoal A.R."/>
            <person name="Abreu F.C.P."/>
            <person name="Barbin F.O."/>
            <person name="Bataglia L."/>
            <person name="Cardoso-Junior C.A.M."/>
            <person name="Cervoni M.S."/>
            <person name="Silva S.R."/>
            <person name="Dalarmi F."/>
            <person name="Del Lama M.A."/>
            <person name="Depintor T.S."/>
            <person name="Ferreira K.M."/>
            <person name="Goria P.S."/>
            <person name="Jaskot M.C."/>
            <person name="Lago D.C."/>
            <person name="Luna-Lucena D."/>
            <person name="Moda L.M."/>
            <person name="Nascimento L."/>
            <person name="Pedrino M."/>
            <person name="Rabico F.O."/>
            <person name="Sanches F.C."/>
            <person name="Santos D.E."/>
            <person name="Santos C.G."/>
            <person name="Vieira J."/>
            <person name="Lopes T.F."/>
            <person name="Barchuk A.R."/>
            <person name="Hartfelder K."/>
            <person name="Simoes Z.L.P."/>
            <person name="Bitondi M.M.G."/>
            <person name="Pinheiro D.G."/>
        </authorList>
    </citation>
    <scope>NUCLEOTIDE SEQUENCE</scope>
    <source>
        <strain evidence="11">USP_RPSP 00005682</strain>
        <tissue evidence="11">Whole individual</tissue>
    </source>
</reference>
<evidence type="ECO:0000256" key="9">
    <source>
        <dbReference type="ARBA" id="ARBA00023224"/>
    </source>
</evidence>
<feature type="transmembrane region" description="Helical" evidence="10">
    <location>
        <begin position="88"/>
        <end position="111"/>
    </location>
</feature>
<keyword evidence="9" id="KW-0807">Transducer</keyword>
<evidence type="ECO:0000256" key="4">
    <source>
        <dbReference type="ARBA" id="ARBA00022692"/>
    </source>
</evidence>
<keyword evidence="6 10" id="KW-1133">Transmembrane helix</keyword>
<dbReference type="InterPro" id="IPR004117">
    <property type="entry name" value="7tm6_olfct_rcpt"/>
</dbReference>
<feature type="transmembrane region" description="Helical" evidence="10">
    <location>
        <begin position="821"/>
        <end position="845"/>
    </location>
</feature>
<feature type="transmembrane region" description="Helical" evidence="10">
    <location>
        <begin position="614"/>
        <end position="636"/>
    </location>
</feature>
<keyword evidence="5" id="KW-0552">Olfaction</keyword>
<accession>A0A833S8L7</accession>